<feature type="non-terminal residue" evidence="1">
    <location>
        <position position="1"/>
    </location>
</feature>
<keyword evidence="1" id="KW-0858">Xylan degradation</keyword>
<dbReference type="EC" id="3.2.1.8" evidence="1"/>
<dbReference type="NCBIfam" id="TIGR04131">
    <property type="entry name" value="Bac_Flav_CTERM"/>
    <property type="match status" value="1"/>
</dbReference>
<keyword evidence="1" id="KW-0119">Carbohydrate metabolism</keyword>
<dbReference type="EMBL" id="UOEB01000014">
    <property type="protein sequence ID" value="VAV82596.1"/>
    <property type="molecule type" value="Genomic_DNA"/>
</dbReference>
<evidence type="ECO:0000313" key="1">
    <source>
        <dbReference type="EMBL" id="VAV82596.1"/>
    </source>
</evidence>
<dbReference type="GO" id="GO:0031176">
    <property type="term" value="F:endo-1,4-beta-xylanase activity"/>
    <property type="evidence" value="ECO:0007669"/>
    <property type="project" value="UniProtKB-EC"/>
</dbReference>
<keyword evidence="1" id="KW-0326">Glycosidase</keyword>
<name>A0A3B0R009_9ZZZZ</name>
<sequence length="1088" mass="119716">GAFIENFTIVNAQPGEIYVLLITNFSGLPGFIQLQQTNAGGANAGATDCSIVNTTNLCEGDIMSLDATTNNAVIYEWAKDGVLLPAETGPMLNNVMAPSATYTAIAYDNVGNILIDFEFIVVFHSVPIAFQANDMLQCDDNNDGFFSFDLTTQNAQILGGQIAIQFNITYHTSQGDADLGINGLLSPYTNTSNAQTIFARIENNDNIDCFDTTSFLIEVFDNPTANQPLDFVLCDNMDDADDTNGIVTFDLTSKAPEVLGTQLTTDFEVKFYYTQADADAAIIGTEITTPIQNTNNPQPIFARIENRLNTSCYDTTTFNLVVNPLPVVTAIVELTQCDNDTDGFTDFNLTEANTLISNNAANEIFTYYLTDAQAQIGLLADQITNFINYTNPIALNSIVYARIETNNGCFRTSRIDLVVGATLIPTAFNLTYEVCDDKLIDNNNTNGIATFDFSNATAQVEALFPVGQSLTITYYTNEADALAETNAIADISNHRNDVSPNTQNIYIRVDSDVVNACLGLGSHITLIVNPLPIVNPIADYVLCSDTNEAVFDLFTKDQEVIGIQTDPIIVSYHLSEQDAISNIPIATAAAYTNFSNPQTIYVRAQFDKNGNGLVDADDCVNTDMTFELVVNLNPTVFTPETIRVCSNQIDTLYDLTIREDQITGGDASIILTYFESQLDIDTNNPIADPTMYTNTLLDRDILVLATGTNLCTSTIVLPLKTILYANLNVAPTAIEECEVDNNGFDFFDITRREIEILNGLSPTDFTFTYYEDETDAIIGNTNIITNIFSFENTQINTQTIYVRVLPVANECFVVVPLTLIVNPVPEIAIEDQYVICLDNNQAVINPVADTFLSVPPINTQLSETEYTFQWYNGTESEVNTNPNSVIITGATGPSFSPTIAGDYTVIATNIATGCRIPASTIVVGSYPPESISVELLSTAFSNNNILEVTVVGIGEYEFRLDFEPWQSSNIFEQVTGGEHTIYVRDLLNCNEISEIQIVIDYPRYFTPNDDGYHDTWNIQGIATQPNSTIYIFDRYGKLLKQLSPLSLGWDGTFNGHKLPSSDYWFTVEYIEPSDGILKIFKAHFSLKR</sequence>
<keyword evidence="1" id="KW-0624">Polysaccharide degradation</keyword>
<keyword evidence="1" id="KW-0378">Hydrolase</keyword>
<protein>
    <submittedName>
        <fullName evidence="1">Endo-1,4-beta-xylanase A</fullName>
        <ecNumber evidence="1">3.2.1.8</ecNumber>
    </submittedName>
</protein>
<accession>A0A3B0R009</accession>
<dbReference type="Pfam" id="PF13585">
    <property type="entry name" value="CHU_C"/>
    <property type="match status" value="1"/>
</dbReference>
<gene>
    <name evidence="1" type="ORF">MNBD_BACTEROID02-1906</name>
</gene>
<dbReference type="GO" id="GO:0045493">
    <property type="term" value="P:xylan catabolic process"/>
    <property type="evidence" value="ECO:0007669"/>
    <property type="project" value="UniProtKB-KW"/>
</dbReference>
<dbReference type="AlphaFoldDB" id="A0A3B0R009"/>
<reference evidence="1" key="1">
    <citation type="submission" date="2018-06" db="EMBL/GenBank/DDBJ databases">
        <authorList>
            <person name="Zhirakovskaya E."/>
        </authorList>
    </citation>
    <scope>NUCLEOTIDE SEQUENCE</scope>
</reference>
<dbReference type="InterPro" id="IPR026341">
    <property type="entry name" value="T9SS_type_B"/>
</dbReference>
<proteinExistence type="predicted"/>
<organism evidence="1">
    <name type="scientific">hydrothermal vent metagenome</name>
    <dbReference type="NCBI Taxonomy" id="652676"/>
    <lineage>
        <taxon>unclassified sequences</taxon>
        <taxon>metagenomes</taxon>
        <taxon>ecological metagenomes</taxon>
    </lineage>
</organism>